<protein>
    <submittedName>
        <fullName evidence="4">Uncharacterized protein</fullName>
    </submittedName>
</protein>
<evidence type="ECO:0000256" key="1">
    <source>
        <dbReference type="SAM" id="Coils"/>
    </source>
</evidence>
<feature type="compositionally biased region" description="Basic and acidic residues" evidence="2">
    <location>
        <begin position="286"/>
        <end position="336"/>
    </location>
</feature>
<feature type="transmembrane region" description="Helical" evidence="3">
    <location>
        <begin position="140"/>
        <end position="158"/>
    </location>
</feature>
<proteinExistence type="predicted"/>
<accession>W9S5H1</accession>
<evidence type="ECO:0000256" key="3">
    <source>
        <dbReference type="SAM" id="Phobius"/>
    </source>
</evidence>
<dbReference type="EMBL" id="KE345798">
    <property type="protein sequence ID" value="EXC16568.1"/>
    <property type="molecule type" value="Genomic_DNA"/>
</dbReference>
<dbReference type="AlphaFoldDB" id="W9S5H1"/>
<organism evidence="4 5">
    <name type="scientific">Morus notabilis</name>
    <dbReference type="NCBI Taxonomy" id="981085"/>
    <lineage>
        <taxon>Eukaryota</taxon>
        <taxon>Viridiplantae</taxon>
        <taxon>Streptophyta</taxon>
        <taxon>Embryophyta</taxon>
        <taxon>Tracheophyta</taxon>
        <taxon>Spermatophyta</taxon>
        <taxon>Magnoliopsida</taxon>
        <taxon>eudicotyledons</taxon>
        <taxon>Gunneridae</taxon>
        <taxon>Pentapetalae</taxon>
        <taxon>rosids</taxon>
        <taxon>fabids</taxon>
        <taxon>Rosales</taxon>
        <taxon>Moraceae</taxon>
        <taxon>Moreae</taxon>
        <taxon>Morus</taxon>
    </lineage>
</organism>
<feature type="transmembrane region" description="Helical" evidence="3">
    <location>
        <begin position="25"/>
        <end position="46"/>
    </location>
</feature>
<gene>
    <name evidence="4" type="ORF">L484_008374</name>
</gene>
<evidence type="ECO:0000256" key="2">
    <source>
        <dbReference type="SAM" id="MobiDB-lite"/>
    </source>
</evidence>
<feature type="coiled-coil region" evidence="1">
    <location>
        <begin position="572"/>
        <end position="599"/>
    </location>
</feature>
<feature type="region of interest" description="Disordered" evidence="2">
    <location>
        <begin position="276"/>
        <end position="364"/>
    </location>
</feature>
<sequence length="648" mass="74004">MTKGKRERGVLQDELEDYAFVTERLLIFTLILFPNFTSWCLFFLALTNICYLVHSQSLLHGLMISSLYRHCTFWLERLAMILVAAQHVFSERSFWSMAIAYFALSNMLYLAHLKKLPQKVFLPGSSFYGPNPTEGRCYHFWFRLAVILLASLPLNSVLNLVIENFLYTLLGSFAVPVIVVKFIKPGNLSDMLTYNTPKTLSTRILNFNDTEYLFWFERAVTILLLIAYGINHESAASSWHLAACLFSVTNSVYFINFIELILHVISPNVENAKAEATNECPSKEASNVDHAKDESPSTEASKEDAKAEAKDESPSKEDAETEAKDKSPPKEADVKAKVKSQSMSKQSSEKDQSSRKLGSTTNERLKFYQRTSLMTGATSPLSQNQFPYPFPAHLCPTPLLNTPMMNNIPHIPVQYYSLPTPGMSTQTINYQSPKVITLGKESITSLRAERTKWEAEKKGLTAKLEKSQQLLAKLESKDNKREEKIKWEAEKEDLVANLEKLAKEKSVLMANAEALKQHKDECEEEVEKLKAEVKVLESVSEHDQSMLLVLEQRSKDLVDEKKGLLVKWKKRWRRWKSEKDRLKEKLENAEARCEYYSSVTGDFAEKSLEWDAEKERLRGELCEANERCELYKSLLREGGYGTPKFPSV</sequence>
<name>W9S5H1_9ROSA</name>
<evidence type="ECO:0000313" key="4">
    <source>
        <dbReference type="EMBL" id="EXC16568.1"/>
    </source>
</evidence>
<feature type="transmembrane region" description="Helical" evidence="3">
    <location>
        <begin position="94"/>
        <end position="111"/>
    </location>
</feature>
<evidence type="ECO:0000313" key="5">
    <source>
        <dbReference type="Proteomes" id="UP000030645"/>
    </source>
</evidence>
<feature type="coiled-coil region" evidence="1">
    <location>
        <begin position="443"/>
        <end position="539"/>
    </location>
</feature>
<keyword evidence="3" id="KW-0472">Membrane</keyword>
<reference evidence="5" key="1">
    <citation type="submission" date="2013-01" db="EMBL/GenBank/DDBJ databases">
        <title>Draft Genome Sequence of a Mulberry Tree, Morus notabilis C.K. Schneid.</title>
        <authorList>
            <person name="He N."/>
            <person name="Zhao S."/>
        </authorList>
    </citation>
    <scope>NUCLEOTIDE SEQUENCE</scope>
</reference>
<dbReference type="Proteomes" id="UP000030645">
    <property type="component" value="Unassembled WGS sequence"/>
</dbReference>
<dbReference type="Gene3D" id="1.20.5.1000">
    <property type="entry name" value="arf6 gtpase in complex with a specific effector, jip4"/>
    <property type="match status" value="1"/>
</dbReference>
<keyword evidence="1" id="KW-0175">Coiled coil</keyword>
<keyword evidence="3" id="KW-0812">Transmembrane</keyword>
<keyword evidence="3" id="KW-1133">Transmembrane helix</keyword>
<keyword evidence="5" id="KW-1185">Reference proteome</keyword>
<dbReference type="KEGG" id="mnt:21391743"/>